<dbReference type="Pfam" id="PF00535">
    <property type="entry name" value="Glycos_transf_2"/>
    <property type="match status" value="1"/>
</dbReference>
<keyword evidence="3" id="KW-0808">Transferase</keyword>
<name>A0A9Q4GJQ1_9EURY</name>
<dbReference type="AlphaFoldDB" id="A0A9Q4GJQ1"/>
<dbReference type="CDD" id="cd04179">
    <property type="entry name" value="DPM_DPG-synthase_like"/>
    <property type="match status" value="1"/>
</dbReference>
<keyword evidence="3" id="KW-0328">Glycosyltransferase</keyword>
<dbReference type="PANTHER" id="PTHR48090:SF7">
    <property type="entry name" value="RFBJ PROTEIN"/>
    <property type="match status" value="1"/>
</dbReference>
<dbReference type="EC" id="2.4.-.-" evidence="3"/>
<evidence type="ECO:0000256" key="1">
    <source>
        <dbReference type="SAM" id="Phobius"/>
    </source>
</evidence>
<sequence length="249" mass="26908">MTPAKEDVTVLVPTYNEEPTVGDVVRGFTEQGYDVLVTDGGSDDDTQAVAEEAGARVVEQSGSGKGQAVREAIAEHLQKPYVVMIDGDGTYLPGEVDRVLAPLDKGADHVLGNRLGNPDAFTRLNYVGNRIFNAEFAVAHGEYLGDILTGYRAFTLDSARELDLTEDGFGIETEICAEAVGAGHSVEKVGITYRERPEGSEENLHPVLDGGRIGYVVYTTTRRTRPSFFYGSIVLAFAVLVLVTYTVLQ</sequence>
<keyword evidence="1" id="KW-0472">Membrane</keyword>
<dbReference type="GO" id="GO:0016757">
    <property type="term" value="F:glycosyltransferase activity"/>
    <property type="evidence" value="ECO:0007669"/>
    <property type="project" value="UniProtKB-KW"/>
</dbReference>
<dbReference type="InterPro" id="IPR050256">
    <property type="entry name" value="Glycosyltransferase_2"/>
</dbReference>
<feature type="domain" description="Glycosyltransferase 2-like" evidence="2">
    <location>
        <begin position="9"/>
        <end position="129"/>
    </location>
</feature>
<organism evidence="3 4">
    <name type="scientific">Halorutilus salinus</name>
    <dbReference type="NCBI Taxonomy" id="2487751"/>
    <lineage>
        <taxon>Archaea</taxon>
        <taxon>Methanobacteriati</taxon>
        <taxon>Methanobacteriota</taxon>
        <taxon>Stenosarchaea group</taxon>
        <taxon>Halobacteria</taxon>
        <taxon>Halorutilales</taxon>
        <taxon>Halorutilaceae</taxon>
        <taxon>Halorutilus</taxon>
    </lineage>
</organism>
<dbReference type="InterPro" id="IPR029044">
    <property type="entry name" value="Nucleotide-diphossugar_trans"/>
</dbReference>
<dbReference type="Proteomes" id="UP001149411">
    <property type="component" value="Unassembled WGS sequence"/>
</dbReference>
<proteinExistence type="predicted"/>
<dbReference type="SUPFAM" id="SSF53448">
    <property type="entry name" value="Nucleotide-diphospho-sugar transferases"/>
    <property type="match status" value="1"/>
</dbReference>
<comment type="caution">
    <text evidence="3">The sequence shown here is derived from an EMBL/GenBank/DDBJ whole genome shotgun (WGS) entry which is preliminary data.</text>
</comment>
<keyword evidence="1" id="KW-1133">Transmembrane helix</keyword>
<protein>
    <submittedName>
        <fullName evidence="3">Glycosyltransferase</fullName>
        <ecNumber evidence="3">2.4.-.-</ecNumber>
    </submittedName>
</protein>
<dbReference type="PANTHER" id="PTHR48090">
    <property type="entry name" value="UNDECAPRENYL-PHOSPHATE 4-DEOXY-4-FORMAMIDO-L-ARABINOSE TRANSFERASE-RELATED"/>
    <property type="match status" value="1"/>
</dbReference>
<evidence type="ECO:0000313" key="4">
    <source>
        <dbReference type="Proteomes" id="UP001149411"/>
    </source>
</evidence>
<gene>
    <name evidence="3" type="ORF">EGH25_08770</name>
</gene>
<keyword evidence="4" id="KW-1185">Reference proteome</keyword>
<feature type="transmembrane region" description="Helical" evidence="1">
    <location>
        <begin position="228"/>
        <end position="248"/>
    </location>
</feature>
<keyword evidence="1" id="KW-0812">Transmembrane</keyword>
<evidence type="ECO:0000313" key="3">
    <source>
        <dbReference type="EMBL" id="MCX2819441.1"/>
    </source>
</evidence>
<accession>A0A9Q4GJQ1</accession>
<reference evidence="3" key="1">
    <citation type="submission" date="2022-09" db="EMBL/GenBank/DDBJ databases">
        <title>Haloadaptaus new haloarchaeum isolated from saline soil.</title>
        <authorList>
            <person name="Duran-Viseras A."/>
            <person name="Sanchez-Porro C."/>
            <person name="Ventosa A."/>
        </authorList>
    </citation>
    <scope>NUCLEOTIDE SEQUENCE</scope>
    <source>
        <strain evidence="3">F3-133</strain>
    </source>
</reference>
<dbReference type="EMBL" id="RKLV01000008">
    <property type="protein sequence ID" value="MCX2819441.1"/>
    <property type="molecule type" value="Genomic_DNA"/>
</dbReference>
<dbReference type="RefSeq" id="WP_266087700.1">
    <property type="nucleotide sequence ID" value="NZ_RKLV01000008.1"/>
</dbReference>
<evidence type="ECO:0000259" key="2">
    <source>
        <dbReference type="Pfam" id="PF00535"/>
    </source>
</evidence>
<dbReference type="InterPro" id="IPR001173">
    <property type="entry name" value="Glyco_trans_2-like"/>
</dbReference>
<dbReference type="Gene3D" id="3.90.550.10">
    <property type="entry name" value="Spore Coat Polysaccharide Biosynthesis Protein SpsA, Chain A"/>
    <property type="match status" value="1"/>
</dbReference>